<dbReference type="PIRSF" id="PIRSF004682">
    <property type="entry name" value="GmhB"/>
    <property type="match status" value="1"/>
</dbReference>
<comment type="cofactor">
    <cofactor evidence="11">
        <name>Zn(2+)</name>
        <dbReference type="ChEBI" id="CHEBI:29105"/>
    </cofactor>
</comment>
<dbReference type="AlphaFoldDB" id="A0A7I8DZN3"/>
<dbReference type="GO" id="GO:0046872">
    <property type="term" value="F:metal ion binding"/>
    <property type="evidence" value="ECO:0007669"/>
    <property type="project" value="UniProtKB-KW"/>
</dbReference>
<proteinExistence type="inferred from homology"/>
<dbReference type="Proteomes" id="UP000593842">
    <property type="component" value="Chromosome"/>
</dbReference>
<dbReference type="GO" id="GO:0005975">
    <property type="term" value="P:carbohydrate metabolic process"/>
    <property type="evidence" value="ECO:0007669"/>
    <property type="project" value="InterPro"/>
</dbReference>
<dbReference type="EMBL" id="JAJDKQ010000001">
    <property type="protein sequence ID" value="MCB8560641.1"/>
    <property type="molecule type" value="Genomic_DNA"/>
</dbReference>
<dbReference type="EMBL" id="AP024085">
    <property type="protein sequence ID" value="BCL58121.1"/>
    <property type="molecule type" value="Genomic_DNA"/>
</dbReference>
<dbReference type="NCBIfam" id="TIGR01656">
    <property type="entry name" value="Histidinol-ppas"/>
    <property type="match status" value="1"/>
</dbReference>
<name>A0A7I8DZN3_9FIRM</name>
<gene>
    <name evidence="12" type="ORF">Fi14EGH31_18330</name>
    <name evidence="13" type="ORF">LJD74_01305</name>
</gene>
<reference evidence="12" key="1">
    <citation type="journal article" date="2020" name="Microbiol. Resour. Announc.">
        <title>Complete Genome Sequence of Faecalibacillus intestinalis JCM 34082, Isolated from Feces from a Healthy Japanese Female.</title>
        <authorList>
            <person name="Sakamoto M."/>
            <person name="Ikeyama N."/>
            <person name="Toyoda A."/>
            <person name="Murakami T."/>
            <person name="Mori H."/>
            <person name="Ohkuma M."/>
        </authorList>
    </citation>
    <scope>NUCLEOTIDE SEQUENCE</scope>
    <source>
        <strain evidence="12">14EGH31</strain>
    </source>
</reference>
<comment type="cofactor">
    <cofactor evidence="1 11">
        <name>Mg(2+)</name>
        <dbReference type="ChEBI" id="CHEBI:18420"/>
    </cofactor>
</comment>
<keyword evidence="11" id="KW-0862">Zinc</keyword>
<feature type="binding site" evidence="11">
    <location>
        <position position="20"/>
    </location>
    <ligand>
        <name>Mg(2+)</name>
        <dbReference type="ChEBI" id="CHEBI:18420"/>
    </ligand>
</feature>
<feature type="binding site" evidence="11">
    <location>
        <position position="138"/>
    </location>
    <ligand>
        <name>Mg(2+)</name>
        <dbReference type="ChEBI" id="CHEBI:18420"/>
    </ligand>
</feature>
<dbReference type="InterPro" id="IPR006543">
    <property type="entry name" value="Histidinol-phos"/>
</dbReference>
<keyword evidence="11" id="KW-0460">Magnesium</keyword>
<evidence type="ECO:0000313" key="14">
    <source>
        <dbReference type="Proteomes" id="UP000593842"/>
    </source>
</evidence>
<sequence length="182" mass="21499">MNQKVKMKPSYLKIAFLDRDGTIIKDYPDEKWREIKEPEFLEGSIEGLKRLKEMGYDFIIITNQYLINDGIISLNDYQQFTGKFLKKLKEENIDILKIYFCPHNEKDHCHCKKPKPGMIEQAKKDFLIDMNNSIYIGDSQVDYLLAKHFNLTFYGINYNGDNVKSYRGILEISKQIKKIQNK</sequence>
<comment type="subunit">
    <text evidence="3">Monomer.</text>
</comment>
<dbReference type="Gene3D" id="3.40.50.1000">
    <property type="entry name" value="HAD superfamily/HAD-like"/>
    <property type="match status" value="1"/>
</dbReference>
<feature type="binding site" evidence="11">
    <location>
        <position position="101"/>
    </location>
    <ligand>
        <name>Zn(2+)</name>
        <dbReference type="ChEBI" id="CHEBI:29105"/>
    </ligand>
</feature>
<evidence type="ECO:0000256" key="2">
    <source>
        <dbReference type="ARBA" id="ARBA00004496"/>
    </source>
</evidence>
<dbReference type="InterPro" id="IPR004446">
    <property type="entry name" value="Heptose_bisP_phosphatase"/>
</dbReference>
<dbReference type="GO" id="GO:0005737">
    <property type="term" value="C:cytoplasm"/>
    <property type="evidence" value="ECO:0007669"/>
    <property type="project" value="UniProtKB-SubCell"/>
</dbReference>
<dbReference type="GeneID" id="70580274"/>
<dbReference type="InterPro" id="IPR023214">
    <property type="entry name" value="HAD_sf"/>
</dbReference>
<comment type="similarity">
    <text evidence="9">Belongs to the gmhB family.</text>
</comment>
<dbReference type="RefSeq" id="WP_199596390.1">
    <property type="nucleotide sequence ID" value="NZ_AP024085.1"/>
</dbReference>
<reference evidence="14" key="2">
    <citation type="submission" date="2020-09" db="EMBL/GenBank/DDBJ databases">
        <title>Complete genome sequencing of Faecalibacillus intestinalis strain 14EGH31.</title>
        <authorList>
            <person name="Sakamoto M."/>
            <person name="Murakami T."/>
            <person name="Mori H."/>
        </authorList>
    </citation>
    <scope>NUCLEOTIDE SEQUENCE [LARGE SCALE GENOMIC DNA]</scope>
    <source>
        <strain evidence="14">14EGH31</strain>
    </source>
</reference>
<evidence type="ECO:0000256" key="9">
    <source>
        <dbReference type="PIRNR" id="PIRNR004682"/>
    </source>
</evidence>
<keyword evidence="4 9" id="KW-0963">Cytoplasm</keyword>
<evidence type="ECO:0000313" key="12">
    <source>
        <dbReference type="EMBL" id="BCL58121.1"/>
    </source>
</evidence>
<dbReference type="InterPro" id="IPR036412">
    <property type="entry name" value="HAD-like_sf"/>
</dbReference>
<feature type="active site" description="Nucleophile" evidence="10">
    <location>
        <position position="18"/>
    </location>
</feature>
<accession>A0A7I8DZN3</accession>
<feature type="active site" description="Proton donor" evidence="10">
    <location>
        <position position="20"/>
    </location>
</feature>
<organism evidence="12 14">
    <name type="scientific">Faecalibacillus intestinalis</name>
    <dbReference type="NCBI Taxonomy" id="1982626"/>
    <lineage>
        <taxon>Bacteria</taxon>
        <taxon>Bacillati</taxon>
        <taxon>Bacillota</taxon>
        <taxon>Erysipelotrichia</taxon>
        <taxon>Erysipelotrichales</taxon>
        <taxon>Coprobacillaceae</taxon>
        <taxon>Faecalibacillus</taxon>
    </lineage>
</organism>
<evidence type="ECO:0000256" key="6">
    <source>
        <dbReference type="ARBA" id="ARBA00022801"/>
    </source>
</evidence>
<feature type="binding site" evidence="11">
    <location>
        <position position="109"/>
    </location>
    <ligand>
        <name>Zn(2+)</name>
        <dbReference type="ChEBI" id="CHEBI:29105"/>
    </ligand>
</feature>
<keyword evidence="6 9" id="KW-0378">Hydrolase</keyword>
<dbReference type="PANTHER" id="PTHR42891:SF1">
    <property type="entry name" value="D-GLYCERO-BETA-D-MANNO-HEPTOSE-1,7-BISPHOSPHATE 7-PHOSPHATASE"/>
    <property type="match status" value="1"/>
</dbReference>
<evidence type="ECO:0000256" key="3">
    <source>
        <dbReference type="ARBA" id="ARBA00011245"/>
    </source>
</evidence>
<feature type="binding site" evidence="11">
    <location>
        <position position="18"/>
    </location>
    <ligand>
        <name>Mg(2+)</name>
        <dbReference type="ChEBI" id="CHEBI:18420"/>
    </ligand>
</feature>
<evidence type="ECO:0000256" key="1">
    <source>
        <dbReference type="ARBA" id="ARBA00001946"/>
    </source>
</evidence>
<dbReference type="GO" id="GO:0016791">
    <property type="term" value="F:phosphatase activity"/>
    <property type="evidence" value="ECO:0007669"/>
    <property type="project" value="InterPro"/>
</dbReference>
<evidence type="ECO:0000256" key="4">
    <source>
        <dbReference type="ARBA" id="ARBA00022490"/>
    </source>
</evidence>
<evidence type="ECO:0000256" key="5">
    <source>
        <dbReference type="ARBA" id="ARBA00022723"/>
    </source>
</evidence>
<dbReference type="Proteomes" id="UP001197827">
    <property type="component" value="Unassembled WGS sequence"/>
</dbReference>
<protein>
    <recommendedName>
        <fullName evidence="8 9">D,D-heptose 1,7-bisphosphate phosphatase</fullName>
        <ecNumber evidence="9">3.1.3.-</ecNumber>
    </recommendedName>
</protein>
<reference evidence="13" key="3">
    <citation type="submission" date="2021-10" db="EMBL/GenBank/DDBJ databases">
        <title>Collection of gut derived symbiotic bacterial strains cultured from healthy donors.</title>
        <authorList>
            <person name="Lin H."/>
            <person name="Littmann E."/>
            <person name="Kohout C."/>
            <person name="Pamer E.G."/>
        </authorList>
    </citation>
    <scope>NUCLEOTIDE SEQUENCE</scope>
    <source>
        <strain evidence="13">DFI.5.2</strain>
    </source>
</reference>
<evidence type="ECO:0000256" key="8">
    <source>
        <dbReference type="ARBA" id="ARBA00031828"/>
    </source>
</evidence>
<evidence type="ECO:0000313" key="13">
    <source>
        <dbReference type="EMBL" id="MCB8560641.1"/>
    </source>
</evidence>
<evidence type="ECO:0000256" key="11">
    <source>
        <dbReference type="PIRSR" id="PIRSR004682-4"/>
    </source>
</evidence>
<dbReference type="PANTHER" id="PTHR42891">
    <property type="entry name" value="D-GLYCERO-BETA-D-MANNO-HEPTOSE-1,7-BISPHOSPHATE 7-PHOSPHATASE"/>
    <property type="match status" value="1"/>
</dbReference>
<dbReference type="NCBIfam" id="TIGR01662">
    <property type="entry name" value="HAD-SF-IIIA"/>
    <property type="match status" value="1"/>
</dbReference>
<dbReference type="InterPro" id="IPR013954">
    <property type="entry name" value="PNK3P"/>
</dbReference>
<dbReference type="EC" id="3.1.3.-" evidence="9"/>
<keyword evidence="7 9" id="KW-0119">Carbohydrate metabolism</keyword>
<feature type="binding site" evidence="11">
    <location>
        <position position="103"/>
    </location>
    <ligand>
        <name>Zn(2+)</name>
        <dbReference type="ChEBI" id="CHEBI:29105"/>
    </ligand>
</feature>
<feature type="binding site" evidence="11">
    <location>
        <position position="111"/>
    </location>
    <ligand>
        <name>Zn(2+)</name>
        <dbReference type="ChEBI" id="CHEBI:29105"/>
    </ligand>
</feature>
<evidence type="ECO:0000256" key="7">
    <source>
        <dbReference type="ARBA" id="ARBA00023277"/>
    </source>
</evidence>
<dbReference type="InterPro" id="IPR006549">
    <property type="entry name" value="HAD-SF_hydro_IIIA"/>
</dbReference>
<evidence type="ECO:0000256" key="10">
    <source>
        <dbReference type="PIRSR" id="PIRSR004682-1"/>
    </source>
</evidence>
<dbReference type="KEGG" id="fit:Fi14EGH31_18330"/>
<comment type="subcellular location">
    <subcellularLocation>
        <location evidence="2 9">Cytoplasm</location>
    </subcellularLocation>
</comment>
<keyword evidence="5 11" id="KW-0479">Metal-binding</keyword>
<dbReference type="SUPFAM" id="SSF56784">
    <property type="entry name" value="HAD-like"/>
    <property type="match status" value="1"/>
</dbReference>
<dbReference type="Pfam" id="PF08645">
    <property type="entry name" value="PNK3P"/>
    <property type="match status" value="1"/>
</dbReference>